<proteinExistence type="predicted"/>
<sequence>MDDILGLALRPVVSCSAPASRPLASSANISFQKFSADRIQLPIVLDFHSDRGKKDIRQWYRKQPTTRFTHIEYRKDIDGHFKHEFVVARLDNRTVCRFDRRAREDVRGHALKDEGTASEDSAHVIVLSDTKSNACLDESEILMSIEFKKKQSLEFMLAVCHAIQLHPRAKSYSLLQYNCYFFSWTLLMTTYRRALNWTLDPHSEEKWRVFVDGLIQLVQVERCHSLNLDLNLAHVQLIQEPCPLRRLGQSVEDVSWHPTSPVNIRIDTPTYDGVENALKAFTPSMLSGNAIERVLFRSHVARTLEREIRSVLRKGCRLAAEEGIDEEWEVVDYTDHDTPKFILNRTPKGSDPWYLRTRRKAERTPIEIHDELVTAVFSPSNYWAGCISGNFLLNGATREQHVQNYIQKRMLEHFEQVEGYGFGKAEKLVEQAEESMTEIWVSAVGLMKHESQRSFRPQNRRG</sequence>
<accession>A0A8H3E1C0</accession>
<dbReference type="Proteomes" id="UP000663827">
    <property type="component" value="Unassembled WGS sequence"/>
</dbReference>
<evidence type="ECO:0000313" key="1">
    <source>
        <dbReference type="EMBL" id="CAE7141200.1"/>
    </source>
</evidence>
<evidence type="ECO:0000313" key="2">
    <source>
        <dbReference type="Proteomes" id="UP000663827"/>
    </source>
</evidence>
<organism evidence="1 2">
    <name type="scientific">Rhizoctonia solani</name>
    <dbReference type="NCBI Taxonomy" id="456999"/>
    <lineage>
        <taxon>Eukaryota</taxon>
        <taxon>Fungi</taxon>
        <taxon>Dikarya</taxon>
        <taxon>Basidiomycota</taxon>
        <taxon>Agaricomycotina</taxon>
        <taxon>Agaricomycetes</taxon>
        <taxon>Cantharellales</taxon>
        <taxon>Ceratobasidiaceae</taxon>
        <taxon>Rhizoctonia</taxon>
    </lineage>
</organism>
<dbReference type="AlphaFoldDB" id="A0A8H3E1C0"/>
<name>A0A8H3E1C0_9AGAM</name>
<dbReference type="EMBL" id="CAJNJQ010001515">
    <property type="protein sequence ID" value="CAE7141200.1"/>
    <property type="molecule type" value="Genomic_DNA"/>
</dbReference>
<protein>
    <submittedName>
        <fullName evidence="1">Uncharacterized protein</fullName>
    </submittedName>
</protein>
<reference evidence="1" key="1">
    <citation type="submission" date="2021-01" db="EMBL/GenBank/DDBJ databases">
        <authorList>
            <person name="Kaushik A."/>
        </authorList>
    </citation>
    <scope>NUCLEOTIDE SEQUENCE</scope>
    <source>
        <strain evidence="1">AG5</strain>
    </source>
</reference>
<comment type="caution">
    <text evidence="1">The sequence shown here is derived from an EMBL/GenBank/DDBJ whole genome shotgun (WGS) entry which is preliminary data.</text>
</comment>
<gene>
    <name evidence="1" type="ORF">RDB_LOCUS75347</name>
</gene>